<evidence type="ECO:0000313" key="2">
    <source>
        <dbReference type="EMBL" id="MCI86839.1"/>
    </source>
</evidence>
<evidence type="ECO:0000256" key="1">
    <source>
        <dbReference type="SAM" id="MobiDB-lite"/>
    </source>
</evidence>
<protein>
    <submittedName>
        <fullName evidence="2">Uncharacterized protein</fullName>
    </submittedName>
</protein>
<evidence type="ECO:0000313" key="3">
    <source>
        <dbReference type="Proteomes" id="UP000265520"/>
    </source>
</evidence>
<feature type="non-terminal residue" evidence="2">
    <location>
        <position position="36"/>
    </location>
</feature>
<reference evidence="2 3" key="1">
    <citation type="journal article" date="2018" name="Front. Plant Sci.">
        <title>Red Clover (Trifolium pratense) and Zigzag Clover (T. medium) - A Picture of Genomic Similarities and Differences.</title>
        <authorList>
            <person name="Dluhosova J."/>
            <person name="Istvanek J."/>
            <person name="Nedelnik J."/>
            <person name="Repkova J."/>
        </authorList>
    </citation>
    <scope>NUCLEOTIDE SEQUENCE [LARGE SCALE GENOMIC DNA]</scope>
    <source>
        <strain evidence="3">cv. 10/8</strain>
        <tissue evidence="2">Leaf</tissue>
    </source>
</reference>
<feature type="region of interest" description="Disordered" evidence="1">
    <location>
        <begin position="1"/>
        <end position="36"/>
    </location>
</feature>
<dbReference type="EMBL" id="LXQA011151016">
    <property type="protein sequence ID" value="MCI86839.1"/>
    <property type="molecule type" value="Genomic_DNA"/>
</dbReference>
<organism evidence="2 3">
    <name type="scientific">Trifolium medium</name>
    <dbReference type="NCBI Taxonomy" id="97028"/>
    <lineage>
        <taxon>Eukaryota</taxon>
        <taxon>Viridiplantae</taxon>
        <taxon>Streptophyta</taxon>
        <taxon>Embryophyta</taxon>
        <taxon>Tracheophyta</taxon>
        <taxon>Spermatophyta</taxon>
        <taxon>Magnoliopsida</taxon>
        <taxon>eudicotyledons</taxon>
        <taxon>Gunneridae</taxon>
        <taxon>Pentapetalae</taxon>
        <taxon>rosids</taxon>
        <taxon>fabids</taxon>
        <taxon>Fabales</taxon>
        <taxon>Fabaceae</taxon>
        <taxon>Papilionoideae</taxon>
        <taxon>50 kb inversion clade</taxon>
        <taxon>NPAAA clade</taxon>
        <taxon>Hologalegina</taxon>
        <taxon>IRL clade</taxon>
        <taxon>Trifolieae</taxon>
        <taxon>Trifolium</taxon>
    </lineage>
</organism>
<accession>A0A392VHM3</accession>
<feature type="compositionally biased region" description="Basic and acidic residues" evidence="1">
    <location>
        <begin position="1"/>
        <end position="10"/>
    </location>
</feature>
<sequence>MHFLDLHTTKEQNGFPSHEGRTATKPTVRWRASTGT</sequence>
<keyword evidence="3" id="KW-1185">Reference proteome</keyword>
<comment type="caution">
    <text evidence="2">The sequence shown here is derived from an EMBL/GenBank/DDBJ whole genome shotgun (WGS) entry which is preliminary data.</text>
</comment>
<name>A0A392VHM3_9FABA</name>
<proteinExistence type="predicted"/>
<dbReference type="Proteomes" id="UP000265520">
    <property type="component" value="Unassembled WGS sequence"/>
</dbReference>
<dbReference type="AlphaFoldDB" id="A0A392VHM3"/>